<evidence type="ECO:0000256" key="6">
    <source>
        <dbReference type="SAM" id="MobiDB-lite"/>
    </source>
</evidence>
<feature type="region of interest" description="Disordered" evidence="6">
    <location>
        <begin position="167"/>
        <end position="248"/>
    </location>
</feature>
<dbReference type="Pfam" id="PF07677">
    <property type="entry name" value="A2M_recep"/>
    <property type="match status" value="1"/>
</dbReference>
<reference evidence="10 11" key="2">
    <citation type="journal article" date="2021" name="J. Hered.">
        <title>Feather Gene Expression Elucidates the Developmental Basis of Plumage Iridescence in African Starlings.</title>
        <authorList>
            <person name="Rubenstein D.R."/>
            <person name="Corvelo A."/>
            <person name="MacManes M.D."/>
            <person name="Maia R."/>
            <person name="Narzisi G."/>
            <person name="Rousaki A."/>
            <person name="Vandenabeele P."/>
            <person name="Shawkey M.D."/>
            <person name="Solomon J."/>
        </authorList>
    </citation>
    <scope>NUCLEOTIDE SEQUENCE [LARGE SCALE GENOMIC DNA]</scope>
    <source>
        <strain evidence="10">SS15</strain>
    </source>
</reference>
<feature type="domain" description="Alpha-2-macroglobulin bait region" evidence="7">
    <location>
        <begin position="825"/>
        <end position="975"/>
    </location>
</feature>
<dbReference type="GO" id="GO:0004867">
    <property type="term" value="F:serine-type endopeptidase inhibitor activity"/>
    <property type="evidence" value="ECO:0007669"/>
    <property type="project" value="UniProtKB-KW"/>
</dbReference>
<protein>
    <submittedName>
        <fullName evidence="9">Alpha-2-macroglobulin-like protein 1</fullName>
    </submittedName>
</protein>
<dbReference type="Gene3D" id="1.50.10.20">
    <property type="match status" value="1"/>
</dbReference>
<evidence type="ECO:0000259" key="8">
    <source>
        <dbReference type="SMART" id="SM01361"/>
    </source>
</evidence>
<reference evidence="9" key="1">
    <citation type="submission" date="2020-10" db="EMBL/GenBank/DDBJ databases">
        <title>Feather gene expression reveals the developmental basis of iridescence in African starlings.</title>
        <authorList>
            <person name="Rubenstein D.R."/>
        </authorList>
    </citation>
    <scope>NUCLEOTIDE SEQUENCE</scope>
    <source>
        <strain evidence="9">SS15</strain>
        <tissue evidence="9">Liver</tissue>
    </source>
</reference>
<evidence type="ECO:0000313" key="9">
    <source>
        <dbReference type="EMBL" id="KAG0116264.1"/>
    </source>
</evidence>
<feature type="compositionally biased region" description="Polar residues" evidence="6">
    <location>
        <begin position="203"/>
        <end position="218"/>
    </location>
</feature>
<dbReference type="Gene3D" id="2.20.130.20">
    <property type="match status" value="1"/>
</dbReference>
<evidence type="ECO:0000256" key="5">
    <source>
        <dbReference type="ARBA" id="ARBA00023180"/>
    </source>
</evidence>
<dbReference type="GO" id="GO:0005615">
    <property type="term" value="C:extracellular space"/>
    <property type="evidence" value="ECO:0007669"/>
    <property type="project" value="InterPro"/>
</dbReference>
<dbReference type="SMART" id="SM01361">
    <property type="entry name" value="A2M_recep"/>
    <property type="match status" value="1"/>
</dbReference>
<dbReference type="SMART" id="SM01359">
    <property type="entry name" value="A2M_N_2"/>
    <property type="match status" value="1"/>
</dbReference>
<evidence type="ECO:0000259" key="7">
    <source>
        <dbReference type="SMART" id="SM01359"/>
    </source>
</evidence>
<dbReference type="OrthoDB" id="9998011at2759"/>
<keyword evidence="4" id="KW-0722">Serine protease inhibitor</keyword>
<dbReference type="SUPFAM" id="SSF81296">
    <property type="entry name" value="E set domains"/>
    <property type="match status" value="1"/>
</dbReference>
<organism evidence="9">
    <name type="scientific">Lamprotornis superbus</name>
    <dbReference type="NCBI Taxonomy" id="245042"/>
    <lineage>
        <taxon>Eukaryota</taxon>
        <taxon>Metazoa</taxon>
        <taxon>Chordata</taxon>
        <taxon>Craniata</taxon>
        <taxon>Vertebrata</taxon>
        <taxon>Euteleostomi</taxon>
        <taxon>Archelosauria</taxon>
        <taxon>Archosauria</taxon>
        <taxon>Dinosauria</taxon>
        <taxon>Saurischia</taxon>
        <taxon>Theropoda</taxon>
        <taxon>Coelurosauria</taxon>
        <taxon>Aves</taxon>
        <taxon>Neognathae</taxon>
        <taxon>Neoaves</taxon>
        <taxon>Telluraves</taxon>
        <taxon>Australaves</taxon>
        <taxon>Passeriformes</taxon>
        <taxon>Sturnidae</taxon>
        <taxon>Lamprotornis</taxon>
    </lineage>
</organism>
<comment type="caution">
    <text evidence="9">The sequence shown here is derived from an EMBL/GenBank/DDBJ whole genome shotgun (WGS) entry which is preliminary data.</text>
</comment>
<dbReference type="EMBL" id="JADDUC010000180">
    <property type="protein sequence ID" value="KAG0116264.1"/>
    <property type="molecule type" value="Genomic_DNA"/>
</dbReference>
<sequence length="1835" mass="204438">NAITCIKEKWDAAKDKQERVTLQLHPVLEKEVYSPEKRHLAEQATERWYTHLDINTAPACRLHCVGPRVCKERCLMQDQLVVPVHMEFQWRSPLSFHCHLDISDVLRNQGCILSEGLQADNRVLEKESQSHFAVGPCRTRPSTPVQGLQRTTVLTALIHTLTQAGSIPLTNEPKERTKLSSTTVKVPPPKGPELSGAAMGKQSKGSNFSSKCPDQQLNRHVPEKKEERKGIKSCPDKETGKAVRQASSSNHEAVLEEFLIQLQWKSTGLQTELANKHVRTLLSTARTEHKDPGAALRFSLTFDPGTSSLCENSSSTCKRRQGTKEDISFMSLLMCLTLKVLLLERHKPHQHSMNRGKTPVASVALWCVPCSSCTRQHRRLPLQQCSVPETLQKLLLLSLPGSQAPTSQLCDAKECITAPQHHPSATGPSTKPPKSKGESLTVPGLLQLPLGIGNYAVAIPSQLYYPFSETVCLQLSREQAVPIHVLVTLQSRAGNETLITQSVSQFPFFHCTSFQVPPPVGNPDEVAFVVITVFEANSEFQKKQKVLIKHADKKTFIQTDKPVYKPGQIVQLRIVTLDRNFIASSETQRLVELKDPKGNRIAQWQDVTPVGGIVDLSFPLAAEAPLGEYTIKMPDLTRTFRVEEYVLPKFSVSIQMPQVVTILEENFPLHVCGMYTYGKAVQGSVKAVVCRKHIRYNRRSSKAKRSICKDYTGETNEDGCFSTEVNTKIFHRKHGDNYDFNLEAEAFLKESGTGVEFNTTENCKVTFDITTLQFWGTSYYYQQGAPYYGNARSQPEDASGRNVKVSYGTASLPLRAFYSSSRSSLRIQPGQAVPACGDVQQVPVHYHMLASELGHRAARARFYHLVMARGSLVHHGQTTVLLDPPSGQYSGVFNITLPTDFISSMAILFVYIAFPEGQVAADTFRLKGSSCFRNRVKLGFSDAVALPGSTVRLHLQTAPGSLCSIRAVDKSVLLLRPEAELSKDSVYNMFSYAQEQLSTLTDIYSDYCTIHKSPGITDASQTTLSPGMMSPFMYNSYSYAVSQPDVYELLKNAGLTFLTSLKIKSPIECRIQDTFDRDYMSFDELADLESLYPGPDAAVEAAEAEHTELGSDSAPARTWFPETFIWTLVPINLMDSRDFEFLHENVKFTLCLCPDSAKTFSWDVKTTKLGTSASETISFTMPENIVLGLTALVLKTFSQARDFIHIDEQNIKDAASALIKSQTPSGCFKSVGKLFNNGLMGAVEEGVGLSSVIVIALIRSGMPHSDPVVEKALKCIRDLVNADPGSPNLYSLALAANAFAVAGDKALRQKILKRLDKAAIISDDQIFWSQQSKQEEGSLSWYRAPSVDVELTSSILMAHLTKSSLSSDEIKKASQIVSWLTKQQNPYGGFASTQDTVAALEALALYATNIFSKDSPDLQVSLTSKGFSQNFRVDRSNRLLLQTVELPAIPQDYTLRVQGHGCLFLQAILRYHIPPLRSEATFAIAVQTECTVPDATRFPVTIRARYTGNRVSTNMVLIQVELLSGYSPVAGSLEELKKMPLVKKVESKADQVVLYLEELTRQPQTYTFLVEQDMQVKDHKPANIKIYDYYMPEETAVMSYSVPCENRDRSPLCSLCSSVLCYPCQLSPHGDMKKRENAWNFLLSCLLFFFQTRKIAFKSSWENLFSCTKLAPPGADVHWRSWVHVPHCLTFPFLSWLVFRISYARPTIPDATVGVTQELAAYLNYRQHGIQPRLAPLQKEMRKPDNQEPSSPPLNSRKSATHLAEFLTNKYWFQHTQQYTLFLAQVQILSVGEAEPPLISLVGAVGKQKVVVQLQQQRSPANSATAWPEMNNSQQ</sequence>
<dbReference type="PANTHER" id="PTHR11412:SF185">
    <property type="entry name" value="ALPHA-2-MACROGLOBULIN-LIKE PROTEIN 1"/>
    <property type="match status" value="1"/>
</dbReference>
<feature type="compositionally biased region" description="Polar residues" evidence="6">
    <location>
        <begin position="1747"/>
        <end position="1757"/>
    </location>
</feature>
<reference evidence="10" key="3">
    <citation type="submission" date="2022-01" db="EMBL/GenBank/DDBJ databases">
        <authorList>
            <person name="Rubenstein D.R."/>
        </authorList>
    </citation>
    <scope>NUCLEOTIDE SEQUENCE</scope>
    <source>
        <strain evidence="10">SS15</strain>
        <tissue evidence="10">Liver</tissue>
    </source>
</reference>
<feature type="compositionally biased region" description="Basic and acidic residues" evidence="6">
    <location>
        <begin position="220"/>
        <end position="241"/>
    </location>
</feature>
<dbReference type="Proteomes" id="UP000618051">
    <property type="component" value="Unassembled WGS sequence"/>
</dbReference>
<feature type="non-terminal residue" evidence="9">
    <location>
        <position position="1"/>
    </location>
</feature>
<dbReference type="Gene3D" id="2.60.40.1940">
    <property type="match status" value="1"/>
</dbReference>
<feature type="domain" description="Alpha-macroglobulin receptor-binding" evidence="8">
    <location>
        <begin position="1513"/>
        <end position="1600"/>
    </location>
</feature>
<feature type="region of interest" description="Disordered" evidence="6">
    <location>
        <begin position="420"/>
        <end position="439"/>
    </location>
</feature>
<evidence type="ECO:0000256" key="1">
    <source>
        <dbReference type="ARBA" id="ARBA00010952"/>
    </source>
</evidence>
<dbReference type="FunFam" id="2.60.40.1930:FF:000001">
    <property type="entry name" value="CD109 isoform 3"/>
    <property type="match status" value="1"/>
</dbReference>
<evidence type="ECO:0000313" key="11">
    <source>
        <dbReference type="Proteomes" id="UP000618051"/>
    </source>
</evidence>
<dbReference type="InterPro" id="IPR009048">
    <property type="entry name" value="A-macroglobulin_rcpt-bd"/>
</dbReference>
<comment type="similarity">
    <text evidence="1">Belongs to the protease inhibitor I39 (alpha-2-macroglobulin) family.</text>
</comment>
<dbReference type="Pfam" id="PF07703">
    <property type="entry name" value="A2M_BRD"/>
    <property type="match status" value="1"/>
</dbReference>
<dbReference type="SUPFAM" id="SSF48239">
    <property type="entry name" value="Terpenoid cyclases/Protein prenyltransferases"/>
    <property type="match status" value="1"/>
</dbReference>
<dbReference type="InterPro" id="IPR008930">
    <property type="entry name" value="Terpenoid_cyclase/PrenylTrfase"/>
</dbReference>
<keyword evidence="2" id="KW-0646">Protease inhibitor</keyword>
<dbReference type="Gene3D" id="2.60.40.10">
    <property type="entry name" value="Immunoglobulins"/>
    <property type="match status" value="1"/>
</dbReference>
<keyword evidence="11" id="KW-1185">Reference proteome</keyword>
<dbReference type="InterPro" id="IPR041555">
    <property type="entry name" value="MG3"/>
</dbReference>
<feature type="region of interest" description="Disordered" evidence="6">
    <location>
        <begin position="1737"/>
        <end position="1757"/>
    </location>
</feature>
<gene>
    <name evidence="10" type="ORF">IHE44_0005638</name>
    <name evidence="9" type="ORF">IHE44_004276</name>
</gene>
<evidence type="ECO:0000313" key="10">
    <source>
        <dbReference type="EMBL" id="KAI1242121.1"/>
    </source>
</evidence>
<evidence type="ECO:0000256" key="2">
    <source>
        <dbReference type="ARBA" id="ARBA00022690"/>
    </source>
</evidence>
<dbReference type="Pfam" id="PF01835">
    <property type="entry name" value="MG2"/>
    <property type="match status" value="1"/>
</dbReference>
<accession>A0A835NKC7</accession>
<dbReference type="InterPro" id="IPR050473">
    <property type="entry name" value="A2M/Complement_sys"/>
</dbReference>
<proteinExistence type="inferred from homology"/>
<evidence type="ECO:0000256" key="4">
    <source>
        <dbReference type="ARBA" id="ARBA00022900"/>
    </source>
</evidence>
<keyword evidence="3" id="KW-0732">Signal</keyword>
<name>A0A835NKC7_9PASS</name>
<dbReference type="EMBL" id="JADDUC020000002">
    <property type="protein sequence ID" value="KAI1242121.1"/>
    <property type="molecule type" value="Genomic_DNA"/>
</dbReference>
<dbReference type="PANTHER" id="PTHR11412">
    <property type="entry name" value="MACROGLOBULIN / COMPLEMENT"/>
    <property type="match status" value="1"/>
</dbReference>
<dbReference type="InterPro" id="IPR011625">
    <property type="entry name" value="A2M_N_BRD"/>
</dbReference>
<keyword evidence="5" id="KW-0325">Glycoprotein</keyword>
<evidence type="ECO:0000256" key="3">
    <source>
        <dbReference type="ARBA" id="ARBA00022729"/>
    </source>
</evidence>
<dbReference type="SUPFAM" id="SSF49410">
    <property type="entry name" value="Alpha-macroglobulin receptor domain"/>
    <property type="match status" value="1"/>
</dbReference>
<dbReference type="Gene3D" id="2.60.40.1930">
    <property type="match status" value="2"/>
</dbReference>
<dbReference type="InterPro" id="IPR011626">
    <property type="entry name" value="Alpha-macroglobulin_TED"/>
</dbReference>
<dbReference type="InterPro" id="IPR002890">
    <property type="entry name" value="MG2"/>
</dbReference>
<feature type="non-terminal residue" evidence="9">
    <location>
        <position position="1835"/>
    </location>
</feature>
<dbReference type="Gene3D" id="2.60.40.690">
    <property type="entry name" value="Alpha-macroglobulin, receptor-binding domain"/>
    <property type="match status" value="1"/>
</dbReference>
<dbReference type="InterPro" id="IPR013783">
    <property type="entry name" value="Ig-like_fold"/>
</dbReference>
<dbReference type="InterPro" id="IPR036595">
    <property type="entry name" value="A-macroglobulin_rcpt-bd_sf"/>
</dbReference>
<dbReference type="InterPro" id="IPR014756">
    <property type="entry name" value="Ig_E-set"/>
</dbReference>
<dbReference type="Pfam" id="PF07678">
    <property type="entry name" value="TED_complement"/>
    <property type="match status" value="1"/>
</dbReference>
<dbReference type="Pfam" id="PF17791">
    <property type="entry name" value="MG3"/>
    <property type="match status" value="1"/>
</dbReference>